<keyword evidence="2" id="KW-0812">Transmembrane</keyword>
<feature type="region of interest" description="Disordered" evidence="1">
    <location>
        <begin position="51"/>
        <end position="94"/>
    </location>
</feature>
<accession>A0A0G4HL16</accession>
<dbReference type="EMBL" id="CDMZ01003028">
    <property type="protein sequence ID" value="CEM44841.1"/>
    <property type="molecule type" value="Genomic_DNA"/>
</dbReference>
<dbReference type="AlphaFoldDB" id="A0A0G4HL16"/>
<proteinExistence type="predicted"/>
<feature type="chain" id="PRO_5005192099" evidence="3">
    <location>
        <begin position="25"/>
        <end position="332"/>
    </location>
</feature>
<keyword evidence="2" id="KW-1133">Transmembrane helix</keyword>
<protein>
    <submittedName>
        <fullName evidence="4">Uncharacterized protein</fullName>
    </submittedName>
</protein>
<sequence>MFSGSVPLFLYLCVFAVSLHAVCSSRSDSAFVLPLSGSRLSLSGRSGVRPLPPRLLHADPAPSSSAVEDAPVVQEGEEETAGDTETGLSNRESTRRYIQQKIVDAEQRKAAARLKDSARVRRVDGEEDEEEEMEIERGLQFLELESNKIMAARESPQQWQDLESQLEAEGYDEDEAAQIREALILNGENPFNPFQRAGPKILRCEIGELSKIPMERFQELNADGQKVPFDLPLEIAEMKGVDLADYDKVQLYRGFQWSNAIYITAIVFAIVLVAGLKYAFFQWADNSGEGSMLPEKEEEFVLSQVLMGQYGYLKEDPKIQNIVRLNMQFRNY</sequence>
<dbReference type="VEuPathDB" id="CryptoDB:Cvel_7311"/>
<organism evidence="4">
    <name type="scientific">Chromera velia CCMP2878</name>
    <dbReference type="NCBI Taxonomy" id="1169474"/>
    <lineage>
        <taxon>Eukaryota</taxon>
        <taxon>Sar</taxon>
        <taxon>Alveolata</taxon>
        <taxon>Colpodellida</taxon>
        <taxon>Chromeraceae</taxon>
        <taxon>Chromera</taxon>
    </lineage>
</organism>
<evidence type="ECO:0000256" key="1">
    <source>
        <dbReference type="SAM" id="MobiDB-lite"/>
    </source>
</evidence>
<keyword evidence="2" id="KW-0472">Membrane</keyword>
<reference evidence="4" key="1">
    <citation type="submission" date="2014-11" db="EMBL/GenBank/DDBJ databases">
        <authorList>
            <person name="Otto D Thomas"/>
            <person name="Naeem Raeece"/>
        </authorList>
    </citation>
    <scope>NUCLEOTIDE SEQUENCE</scope>
</reference>
<keyword evidence="3" id="KW-0732">Signal</keyword>
<feature type="signal peptide" evidence="3">
    <location>
        <begin position="1"/>
        <end position="24"/>
    </location>
</feature>
<gene>
    <name evidence="4" type="ORF">Cvel_7311</name>
</gene>
<evidence type="ECO:0000256" key="3">
    <source>
        <dbReference type="SAM" id="SignalP"/>
    </source>
</evidence>
<evidence type="ECO:0000256" key="2">
    <source>
        <dbReference type="SAM" id="Phobius"/>
    </source>
</evidence>
<evidence type="ECO:0000313" key="4">
    <source>
        <dbReference type="EMBL" id="CEM44841.1"/>
    </source>
</evidence>
<feature type="transmembrane region" description="Helical" evidence="2">
    <location>
        <begin position="260"/>
        <end position="280"/>
    </location>
</feature>
<name>A0A0G4HL16_9ALVE</name>